<keyword evidence="3" id="KW-1185">Reference proteome</keyword>
<accession>A0A3L6SSK7</accession>
<comment type="caution">
    <text evidence="2">The sequence shown here is derived from an EMBL/GenBank/DDBJ whole genome shotgun (WGS) entry which is preliminary data.</text>
</comment>
<evidence type="ECO:0000313" key="3">
    <source>
        <dbReference type="Proteomes" id="UP000275267"/>
    </source>
</evidence>
<dbReference type="Proteomes" id="UP000275267">
    <property type="component" value="Unassembled WGS sequence"/>
</dbReference>
<dbReference type="AlphaFoldDB" id="A0A3L6SSK7"/>
<name>A0A3L6SSK7_PANMI</name>
<sequence length="181" mass="19748">MRGREKRGRKMARAPNTLHLDARRTRIDLGLSDLMHDVLNCCAIAGQEGDDGHVQGYWRTPASARTGQQDARRWEPDHEQEPRDGHGVRGGHRGEADGARGGVGGGGKACSLSEARNEVEAGARALTGRLAGSSGPVPVSCEWQSERSCCLGSWTWKRLRCAPVHRVMAMPDVHVRWHAGE</sequence>
<gene>
    <name evidence="2" type="ORF">C2845_PM07G30420</name>
</gene>
<dbReference type="EMBL" id="PQIB02000004">
    <property type="protein sequence ID" value="RLN25015.1"/>
    <property type="molecule type" value="Genomic_DNA"/>
</dbReference>
<reference evidence="3" key="1">
    <citation type="journal article" date="2019" name="Nat. Commun.">
        <title>The genome of broomcorn millet.</title>
        <authorList>
            <person name="Zou C."/>
            <person name="Miki D."/>
            <person name="Li D."/>
            <person name="Tang Q."/>
            <person name="Xiao L."/>
            <person name="Rajput S."/>
            <person name="Deng P."/>
            <person name="Jia W."/>
            <person name="Huang R."/>
            <person name="Zhang M."/>
            <person name="Sun Y."/>
            <person name="Hu J."/>
            <person name="Fu X."/>
            <person name="Schnable P.S."/>
            <person name="Li F."/>
            <person name="Zhang H."/>
            <person name="Feng B."/>
            <person name="Zhu X."/>
            <person name="Liu R."/>
            <person name="Schnable J.C."/>
            <person name="Zhu J.-K."/>
            <person name="Zhang H."/>
        </authorList>
    </citation>
    <scope>NUCLEOTIDE SEQUENCE [LARGE SCALE GENOMIC DNA]</scope>
</reference>
<evidence type="ECO:0000313" key="2">
    <source>
        <dbReference type="EMBL" id="RLN25015.1"/>
    </source>
</evidence>
<protein>
    <submittedName>
        <fullName evidence="2">Uncharacterized protein</fullName>
    </submittedName>
</protein>
<feature type="compositionally biased region" description="Basic and acidic residues" evidence="1">
    <location>
        <begin position="70"/>
        <end position="98"/>
    </location>
</feature>
<proteinExistence type="predicted"/>
<feature type="region of interest" description="Disordered" evidence="1">
    <location>
        <begin position="62"/>
        <end position="110"/>
    </location>
</feature>
<organism evidence="2 3">
    <name type="scientific">Panicum miliaceum</name>
    <name type="common">Proso millet</name>
    <name type="synonym">Broomcorn millet</name>
    <dbReference type="NCBI Taxonomy" id="4540"/>
    <lineage>
        <taxon>Eukaryota</taxon>
        <taxon>Viridiplantae</taxon>
        <taxon>Streptophyta</taxon>
        <taxon>Embryophyta</taxon>
        <taxon>Tracheophyta</taxon>
        <taxon>Spermatophyta</taxon>
        <taxon>Magnoliopsida</taxon>
        <taxon>Liliopsida</taxon>
        <taxon>Poales</taxon>
        <taxon>Poaceae</taxon>
        <taxon>PACMAD clade</taxon>
        <taxon>Panicoideae</taxon>
        <taxon>Panicodae</taxon>
        <taxon>Paniceae</taxon>
        <taxon>Panicinae</taxon>
        <taxon>Panicum</taxon>
        <taxon>Panicum sect. Panicum</taxon>
    </lineage>
</organism>
<evidence type="ECO:0000256" key="1">
    <source>
        <dbReference type="SAM" id="MobiDB-lite"/>
    </source>
</evidence>
<feature type="compositionally biased region" description="Gly residues" evidence="1">
    <location>
        <begin position="99"/>
        <end position="108"/>
    </location>
</feature>